<dbReference type="SUPFAM" id="SSF53474">
    <property type="entry name" value="alpha/beta-Hydrolases"/>
    <property type="match status" value="1"/>
</dbReference>
<keyword evidence="2" id="KW-1185">Reference proteome</keyword>
<protein>
    <submittedName>
        <fullName evidence="1">Alpha/beta hydrolase</fullName>
    </submittedName>
</protein>
<dbReference type="Gene3D" id="3.40.50.1820">
    <property type="entry name" value="alpha/beta hydrolase"/>
    <property type="match status" value="1"/>
</dbReference>
<gene>
    <name evidence="1" type="ORF">ACFQ07_09895</name>
</gene>
<accession>A0ABW3CDQ2</accession>
<sequence length="85" mass="9118">MREPEPLTLFTRDGVRIDAGHSPGERELCIVVAHGFTCSWRQPALRRIAGAFNAHGGVIGLDLRGHGRSGGLSTVGDREVLDVEA</sequence>
<dbReference type="GO" id="GO:0016787">
    <property type="term" value="F:hydrolase activity"/>
    <property type="evidence" value="ECO:0007669"/>
    <property type="project" value="UniProtKB-KW"/>
</dbReference>
<proteinExistence type="predicted"/>
<organism evidence="1 2">
    <name type="scientific">Actinomadura adrarensis</name>
    <dbReference type="NCBI Taxonomy" id="1819600"/>
    <lineage>
        <taxon>Bacteria</taxon>
        <taxon>Bacillati</taxon>
        <taxon>Actinomycetota</taxon>
        <taxon>Actinomycetes</taxon>
        <taxon>Streptosporangiales</taxon>
        <taxon>Thermomonosporaceae</taxon>
        <taxon>Actinomadura</taxon>
    </lineage>
</organism>
<keyword evidence="1" id="KW-0378">Hydrolase</keyword>
<dbReference type="InterPro" id="IPR029058">
    <property type="entry name" value="AB_hydrolase_fold"/>
</dbReference>
<reference evidence="2" key="1">
    <citation type="journal article" date="2019" name="Int. J. Syst. Evol. Microbiol.">
        <title>The Global Catalogue of Microorganisms (GCM) 10K type strain sequencing project: providing services to taxonomists for standard genome sequencing and annotation.</title>
        <authorList>
            <consortium name="The Broad Institute Genomics Platform"/>
            <consortium name="The Broad Institute Genome Sequencing Center for Infectious Disease"/>
            <person name="Wu L."/>
            <person name="Ma J."/>
        </authorList>
    </citation>
    <scope>NUCLEOTIDE SEQUENCE [LARGE SCALE GENOMIC DNA]</scope>
    <source>
        <strain evidence="2">JCM 31696</strain>
    </source>
</reference>
<feature type="non-terminal residue" evidence="1">
    <location>
        <position position="85"/>
    </location>
</feature>
<comment type="caution">
    <text evidence="1">The sequence shown here is derived from an EMBL/GenBank/DDBJ whole genome shotgun (WGS) entry which is preliminary data.</text>
</comment>
<evidence type="ECO:0000313" key="2">
    <source>
        <dbReference type="Proteomes" id="UP001597083"/>
    </source>
</evidence>
<dbReference type="EMBL" id="JBHTIR010001429">
    <property type="protein sequence ID" value="MFD0852536.1"/>
    <property type="molecule type" value="Genomic_DNA"/>
</dbReference>
<name>A0ABW3CDQ2_9ACTN</name>
<dbReference type="Proteomes" id="UP001597083">
    <property type="component" value="Unassembled WGS sequence"/>
</dbReference>
<evidence type="ECO:0000313" key="1">
    <source>
        <dbReference type="EMBL" id="MFD0852536.1"/>
    </source>
</evidence>